<evidence type="ECO:0000256" key="1">
    <source>
        <dbReference type="SAM" id="MobiDB-lite"/>
    </source>
</evidence>
<organism evidence="2 3">
    <name type="scientific">Streptomyces tubercidicus</name>
    <dbReference type="NCBI Taxonomy" id="47759"/>
    <lineage>
        <taxon>Bacteria</taxon>
        <taxon>Bacillati</taxon>
        <taxon>Actinomycetota</taxon>
        <taxon>Actinomycetes</taxon>
        <taxon>Kitasatosporales</taxon>
        <taxon>Streptomycetaceae</taxon>
        <taxon>Streptomyces</taxon>
    </lineage>
</organism>
<feature type="compositionally biased region" description="Gly residues" evidence="1">
    <location>
        <begin position="32"/>
        <end position="43"/>
    </location>
</feature>
<accession>A0A640UMW4</accession>
<dbReference type="AlphaFoldDB" id="A0A640UMW4"/>
<sequence>MGEPKRKEHAMNDLILAKRTVQVARSQDRLSDGGGTGKGDGND</sequence>
<evidence type="ECO:0000313" key="2">
    <source>
        <dbReference type="EMBL" id="GFE36662.1"/>
    </source>
</evidence>
<reference evidence="2 3" key="1">
    <citation type="submission" date="2019-12" db="EMBL/GenBank/DDBJ databases">
        <title>Whole genome shotgun sequence of Streptomyces tubercidicus NBRC 13090.</title>
        <authorList>
            <person name="Ichikawa N."/>
            <person name="Kimura A."/>
            <person name="Kitahashi Y."/>
            <person name="Komaki H."/>
            <person name="Tamura T."/>
        </authorList>
    </citation>
    <scope>NUCLEOTIDE SEQUENCE [LARGE SCALE GENOMIC DNA]</scope>
    <source>
        <strain evidence="2 3">NBRC 13090</strain>
    </source>
</reference>
<gene>
    <name evidence="2" type="ORF">Stube_13350</name>
</gene>
<protein>
    <submittedName>
        <fullName evidence="2">Uncharacterized protein</fullName>
    </submittedName>
</protein>
<keyword evidence="3" id="KW-1185">Reference proteome</keyword>
<proteinExistence type="predicted"/>
<name>A0A640UMW4_9ACTN</name>
<dbReference type="Proteomes" id="UP000431826">
    <property type="component" value="Unassembled WGS sequence"/>
</dbReference>
<feature type="region of interest" description="Disordered" evidence="1">
    <location>
        <begin position="18"/>
        <end position="43"/>
    </location>
</feature>
<comment type="caution">
    <text evidence="2">The sequence shown here is derived from an EMBL/GenBank/DDBJ whole genome shotgun (WGS) entry which is preliminary data.</text>
</comment>
<dbReference type="EMBL" id="BLIR01000001">
    <property type="protein sequence ID" value="GFE36662.1"/>
    <property type="molecule type" value="Genomic_DNA"/>
</dbReference>
<evidence type="ECO:0000313" key="3">
    <source>
        <dbReference type="Proteomes" id="UP000431826"/>
    </source>
</evidence>